<evidence type="ECO:0000313" key="2">
    <source>
        <dbReference type="Proteomes" id="UP000366819"/>
    </source>
</evidence>
<name>A0A5E4V3W9_9BURK</name>
<sequence>MLLIAIPLTIVGMLFAILSPVIGIPLVPSQLRVSLVRSIIRIDGELLLVPPIASFSLAKRR</sequence>
<dbReference type="AlphaFoldDB" id="A0A5E4V3W9"/>
<reference evidence="1 2" key="1">
    <citation type="submission" date="2019-08" db="EMBL/GenBank/DDBJ databases">
        <authorList>
            <person name="Peeters C."/>
        </authorList>
    </citation>
    <scope>NUCLEOTIDE SEQUENCE [LARGE SCALE GENOMIC DNA]</scope>
    <source>
        <strain evidence="1 2">LMG 31011</strain>
    </source>
</reference>
<dbReference type="EMBL" id="CABPSN010000003">
    <property type="protein sequence ID" value="VVE06473.1"/>
    <property type="molecule type" value="Genomic_DNA"/>
</dbReference>
<gene>
    <name evidence="1" type="ORF">PAQ31011_02420</name>
</gene>
<organism evidence="1 2">
    <name type="scientific">Pandoraea aquatica</name>
    <dbReference type="NCBI Taxonomy" id="2508290"/>
    <lineage>
        <taxon>Bacteria</taxon>
        <taxon>Pseudomonadati</taxon>
        <taxon>Pseudomonadota</taxon>
        <taxon>Betaproteobacteria</taxon>
        <taxon>Burkholderiales</taxon>
        <taxon>Burkholderiaceae</taxon>
        <taxon>Pandoraea</taxon>
    </lineage>
</organism>
<evidence type="ECO:0000313" key="1">
    <source>
        <dbReference type="EMBL" id="VVE06473.1"/>
    </source>
</evidence>
<keyword evidence="2" id="KW-1185">Reference proteome</keyword>
<proteinExistence type="predicted"/>
<dbReference type="Proteomes" id="UP000366819">
    <property type="component" value="Unassembled WGS sequence"/>
</dbReference>
<accession>A0A5E4V3W9</accession>
<protein>
    <submittedName>
        <fullName evidence="1">Uncharacterized protein</fullName>
    </submittedName>
</protein>